<dbReference type="RefSeq" id="WP_331788986.1">
    <property type="nucleotide sequence ID" value="NZ_JAVFKM010000020.1"/>
</dbReference>
<name>A0ABU7X1H9_9ACTN</name>
<sequence>MNRFFRRCGHAPGVLSSADQAVVDAFRTLLAARKNPQPWTPGNGNGDVAVRIGSFIERARPRPGDDHGPEVIAVSLIHPATPHASAYLHGCRLGYTARGWLRCETTAILSAWQPAYAVLTHAAADLSLPDDIGLAPAHYGVHVEARQPDGAGYTLLRLGPYTQIIHASRDAGRLNGELEGRAATILTGFTVTAVTVPFVVSDHENYVDPYKTDVAALLVTVEEVGA</sequence>
<evidence type="ECO:0000313" key="1">
    <source>
        <dbReference type="EMBL" id="MEF3117613.1"/>
    </source>
</evidence>
<keyword evidence="2" id="KW-1185">Reference proteome</keyword>
<protein>
    <submittedName>
        <fullName evidence="1">Uncharacterized protein</fullName>
    </submittedName>
</protein>
<dbReference type="Proteomes" id="UP001348265">
    <property type="component" value="Unassembled WGS sequence"/>
</dbReference>
<reference evidence="1 2" key="1">
    <citation type="submission" date="2023-08" db="EMBL/GenBank/DDBJ databases">
        <authorList>
            <person name="Sharma P."/>
            <person name="Verma V."/>
            <person name="Mohan M.K."/>
            <person name="Dubey A.K."/>
        </authorList>
    </citation>
    <scope>NUCLEOTIDE SEQUENCE [LARGE SCALE GENOMIC DNA]</scope>
    <source>
        <strain evidence="1 2">ADP4</strain>
    </source>
</reference>
<dbReference type="EMBL" id="JAVFKM010000020">
    <property type="protein sequence ID" value="MEF3117613.1"/>
    <property type="molecule type" value="Genomic_DNA"/>
</dbReference>
<comment type="caution">
    <text evidence="1">The sequence shown here is derived from an EMBL/GenBank/DDBJ whole genome shotgun (WGS) entry which is preliminary data.</text>
</comment>
<proteinExistence type="predicted"/>
<organism evidence="1 2">
    <name type="scientific">Streptomyces chrestomyceticus</name>
    <dbReference type="NCBI Taxonomy" id="68185"/>
    <lineage>
        <taxon>Bacteria</taxon>
        <taxon>Bacillati</taxon>
        <taxon>Actinomycetota</taxon>
        <taxon>Actinomycetes</taxon>
        <taxon>Kitasatosporales</taxon>
        <taxon>Streptomycetaceae</taxon>
        <taxon>Streptomyces</taxon>
    </lineage>
</organism>
<accession>A0ABU7X1H9</accession>
<evidence type="ECO:0000313" key="2">
    <source>
        <dbReference type="Proteomes" id="UP001348265"/>
    </source>
</evidence>
<gene>
    <name evidence="1" type="ORF">RB636_31020</name>
</gene>